<dbReference type="Gene3D" id="3.20.20.70">
    <property type="entry name" value="Aldolase class I"/>
    <property type="match status" value="1"/>
</dbReference>
<dbReference type="SUPFAM" id="SSF89000">
    <property type="entry name" value="post-HMGL domain-like"/>
    <property type="match status" value="1"/>
</dbReference>
<sequence>MPPADFALIPAAVKALLDREPSENDVASYLMYPNVYANYVKSRRLYEDLSVLPTPVFFYGMQEGGRGRRQHRAREDIDYPTVGQVCGPR</sequence>
<evidence type="ECO:0000313" key="2">
    <source>
        <dbReference type="EMBL" id="SPC26149.1"/>
    </source>
</evidence>
<feature type="domain" description="Carboxylase conserved" evidence="1">
    <location>
        <begin position="1"/>
        <end position="65"/>
    </location>
</feature>
<dbReference type="RefSeq" id="WP_172586698.1">
    <property type="nucleotide sequence ID" value="NZ_OFSW01000038.1"/>
</dbReference>
<reference evidence="2 3" key="1">
    <citation type="submission" date="2018-01" db="EMBL/GenBank/DDBJ databases">
        <authorList>
            <person name="Clerissi C."/>
        </authorList>
    </citation>
    <scope>NUCLEOTIDE SEQUENCE [LARGE SCALE GENOMIC DNA]</scope>
    <source>
        <strain evidence="2">Cupriavidus taiwanensis STM 6021</strain>
    </source>
</reference>
<proteinExistence type="predicted"/>
<accession>A0A7Z7NRH3</accession>
<comment type="caution">
    <text evidence="2">The sequence shown here is derived from an EMBL/GenBank/DDBJ whole genome shotgun (WGS) entry which is preliminary data.</text>
</comment>
<evidence type="ECO:0000259" key="1">
    <source>
        <dbReference type="Pfam" id="PF02436"/>
    </source>
</evidence>
<dbReference type="InterPro" id="IPR013785">
    <property type="entry name" value="Aldolase_TIM"/>
</dbReference>
<organism evidence="2 3">
    <name type="scientific">Cupriavidus taiwanensis</name>
    <dbReference type="NCBI Taxonomy" id="164546"/>
    <lineage>
        <taxon>Bacteria</taxon>
        <taxon>Pseudomonadati</taxon>
        <taxon>Pseudomonadota</taxon>
        <taxon>Betaproteobacteria</taxon>
        <taxon>Burkholderiales</taxon>
        <taxon>Burkholderiaceae</taxon>
        <taxon>Cupriavidus</taxon>
    </lineage>
</organism>
<dbReference type="Pfam" id="PF02436">
    <property type="entry name" value="PYC_OADA"/>
    <property type="match status" value="1"/>
</dbReference>
<gene>
    <name evidence="2" type="ORF">CBM2594_U60015</name>
</gene>
<protein>
    <recommendedName>
        <fullName evidence="1">Carboxylase conserved domain-containing protein</fullName>
    </recommendedName>
</protein>
<evidence type="ECO:0000313" key="3">
    <source>
        <dbReference type="Proteomes" id="UP000257139"/>
    </source>
</evidence>
<dbReference type="EMBL" id="OGUU01000053">
    <property type="protein sequence ID" value="SPC26149.1"/>
    <property type="molecule type" value="Genomic_DNA"/>
</dbReference>
<dbReference type="Proteomes" id="UP000257139">
    <property type="component" value="Unassembled WGS sequence"/>
</dbReference>
<dbReference type="AlphaFoldDB" id="A0A7Z7NRH3"/>
<dbReference type="InterPro" id="IPR003379">
    <property type="entry name" value="Carboxylase_cons_dom"/>
</dbReference>
<name>A0A7Z7NRH3_9BURK</name>